<protein>
    <submittedName>
        <fullName evidence="2">UDP-glucose 4-epimerase</fullName>
    </submittedName>
</protein>
<organism evidence="2 3">
    <name type="scientific">Amphibacillus marinus</name>
    <dbReference type="NCBI Taxonomy" id="872970"/>
    <lineage>
        <taxon>Bacteria</taxon>
        <taxon>Bacillati</taxon>
        <taxon>Bacillota</taxon>
        <taxon>Bacilli</taxon>
        <taxon>Bacillales</taxon>
        <taxon>Bacillaceae</taxon>
        <taxon>Amphibacillus</taxon>
    </lineage>
</organism>
<dbReference type="InterPro" id="IPR001509">
    <property type="entry name" value="Epimerase_deHydtase"/>
</dbReference>
<dbReference type="Gene3D" id="3.40.50.720">
    <property type="entry name" value="NAD(P)-binding Rossmann-like Domain"/>
    <property type="match status" value="1"/>
</dbReference>
<dbReference type="InterPro" id="IPR050177">
    <property type="entry name" value="Lipid_A_modif_metabolic_enz"/>
</dbReference>
<dbReference type="Proteomes" id="UP000199300">
    <property type="component" value="Unassembled WGS sequence"/>
</dbReference>
<dbReference type="SUPFAM" id="SSF51735">
    <property type="entry name" value="NAD(P)-binding Rossmann-fold domains"/>
    <property type="match status" value="1"/>
</dbReference>
<name>A0A1H8N6F7_9BACI</name>
<sequence>MKHILITGKNSYIGNSFTSWLAKYPNDYEVTSIDMRDDKWKQEDFSKYDVVFHVAGIAHVKEKKKNRDLYYKVNRDLAFETAKKAKEDGVKHFIFLSSMSVYGLETGVIDRDTPEEPKSHYGISKLEAEKLIAPLNSDSFKVSILRPPMIYGKGCKGNYPKLAKLAKLSPIFPAVENKRSMLFIDHLSEFTRLLIEQNLKGFFFPQNNEYVNTSRMVKSISQKNHKDIKLTSIFNPIIRVLRFSVVKKIFGDLYYKIEDNHFNYNLYNFEKTVELVED</sequence>
<dbReference type="PANTHER" id="PTHR43245">
    <property type="entry name" value="BIFUNCTIONAL POLYMYXIN RESISTANCE PROTEIN ARNA"/>
    <property type="match status" value="1"/>
</dbReference>
<evidence type="ECO:0000313" key="3">
    <source>
        <dbReference type="Proteomes" id="UP000199300"/>
    </source>
</evidence>
<dbReference type="EMBL" id="FODJ01000005">
    <property type="protein sequence ID" value="SEO25195.1"/>
    <property type="molecule type" value="Genomic_DNA"/>
</dbReference>
<reference evidence="2 3" key="1">
    <citation type="submission" date="2016-10" db="EMBL/GenBank/DDBJ databases">
        <authorList>
            <person name="de Groot N.N."/>
        </authorList>
    </citation>
    <scope>NUCLEOTIDE SEQUENCE [LARGE SCALE GENOMIC DNA]</scope>
    <source>
        <strain evidence="2 3">CGMCC 1.10434</strain>
    </source>
</reference>
<dbReference type="STRING" id="872970.SAMN04488134_105144"/>
<proteinExistence type="predicted"/>
<dbReference type="OrthoDB" id="9808602at2"/>
<feature type="domain" description="NAD-dependent epimerase/dehydratase" evidence="1">
    <location>
        <begin position="4"/>
        <end position="165"/>
    </location>
</feature>
<dbReference type="AlphaFoldDB" id="A0A1H8N6F7"/>
<gene>
    <name evidence="2" type="ORF">SAMN04488134_105144</name>
</gene>
<accession>A0A1H8N6F7</accession>
<dbReference type="Pfam" id="PF01370">
    <property type="entry name" value="Epimerase"/>
    <property type="match status" value="1"/>
</dbReference>
<keyword evidence="3" id="KW-1185">Reference proteome</keyword>
<evidence type="ECO:0000313" key="2">
    <source>
        <dbReference type="EMBL" id="SEO25195.1"/>
    </source>
</evidence>
<dbReference type="InterPro" id="IPR036291">
    <property type="entry name" value="NAD(P)-bd_dom_sf"/>
</dbReference>
<evidence type="ECO:0000259" key="1">
    <source>
        <dbReference type="Pfam" id="PF01370"/>
    </source>
</evidence>
<dbReference type="RefSeq" id="WP_091497012.1">
    <property type="nucleotide sequence ID" value="NZ_FODJ01000005.1"/>
</dbReference>
<dbReference type="PANTHER" id="PTHR43245:SF58">
    <property type="entry name" value="BLL5923 PROTEIN"/>
    <property type="match status" value="1"/>
</dbReference>